<dbReference type="PROSITE" id="PS00086">
    <property type="entry name" value="CYTOCHROME_P450"/>
    <property type="match status" value="1"/>
</dbReference>
<dbReference type="Gene3D" id="1.10.630.10">
    <property type="entry name" value="Cytochrome P450"/>
    <property type="match status" value="1"/>
</dbReference>
<organism evidence="10 11">
    <name type="scientific">Amycolatopsis acidiphila</name>
    <dbReference type="NCBI Taxonomy" id="715473"/>
    <lineage>
        <taxon>Bacteria</taxon>
        <taxon>Bacillati</taxon>
        <taxon>Actinomycetota</taxon>
        <taxon>Actinomycetes</taxon>
        <taxon>Pseudonocardiales</taxon>
        <taxon>Pseudonocardiaceae</taxon>
        <taxon>Amycolatopsis</taxon>
    </lineage>
</organism>
<evidence type="ECO:0000256" key="6">
    <source>
        <dbReference type="ARBA" id="ARBA00023004"/>
    </source>
</evidence>
<evidence type="ECO:0000256" key="3">
    <source>
        <dbReference type="ARBA" id="ARBA00022617"/>
    </source>
</evidence>
<keyword evidence="5 9" id="KW-0560">Oxidoreductase</keyword>
<evidence type="ECO:0000313" key="11">
    <source>
        <dbReference type="Proteomes" id="UP000318578"/>
    </source>
</evidence>
<evidence type="ECO:0000256" key="4">
    <source>
        <dbReference type="ARBA" id="ARBA00022723"/>
    </source>
</evidence>
<evidence type="ECO:0000256" key="8">
    <source>
        <dbReference type="ARBA" id="ARBA00055433"/>
    </source>
</evidence>
<dbReference type="Pfam" id="PF00067">
    <property type="entry name" value="p450"/>
    <property type="match status" value="1"/>
</dbReference>
<name>A0A557ZQU5_9PSEU</name>
<accession>A0A557ZQU5</accession>
<evidence type="ECO:0000256" key="7">
    <source>
        <dbReference type="ARBA" id="ARBA00023033"/>
    </source>
</evidence>
<keyword evidence="11" id="KW-1185">Reference proteome</keyword>
<keyword evidence="3 9" id="KW-0349">Heme</keyword>
<evidence type="ECO:0000256" key="5">
    <source>
        <dbReference type="ARBA" id="ARBA00023002"/>
    </source>
</evidence>
<dbReference type="EMBL" id="VJZA01000138">
    <property type="protein sequence ID" value="TVT14342.1"/>
    <property type="molecule type" value="Genomic_DNA"/>
</dbReference>
<dbReference type="GO" id="GO:0004497">
    <property type="term" value="F:monooxygenase activity"/>
    <property type="evidence" value="ECO:0007669"/>
    <property type="project" value="UniProtKB-KW"/>
</dbReference>
<dbReference type="PRINTS" id="PR00359">
    <property type="entry name" value="BP450"/>
</dbReference>
<sequence>MRSGPMSGFQPGDENATAEDVLDWLAKMRVNEPVHVDDQDVWHLFRYDDVRAALFDRKTFASDTNRFVPSNPEFERFSTGNILNMDNPKHSELRGLIVEAFTPRLIEGLAPRITEITGELLDRIPRGEPTDLVDALTYPLPVMVIAELLGIPVSDRGLFRRWADALLGNRNTDATVVPEEEAIESLANPLHEMGEYLREHVRRRRGRETDDLIGKLVGADVRGRRLSDDEITGFAGSLLIAGHITTTAALGNALCCFDRVPEAAQQIREDIGLLPNAIEEVLRFRPPFIRVIRMTTTDTEVAGTTIPADRLLIPWLAAANHDPDRFDDPGRFDIHRDANGHVSFGYGIHFCVGSRLARLEAHLVLRMLFERYRSITIDRGSAIEFHNPWSTNAVRKLPVLLAD</sequence>
<comment type="caution">
    <text evidence="10">The sequence shown here is derived from an EMBL/GenBank/DDBJ whole genome shotgun (WGS) entry which is preliminary data.</text>
</comment>
<keyword evidence="4 9" id="KW-0479">Metal-binding</keyword>
<gene>
    <name evidence="10" type="ORF">FNH06_37870</name>
</gene>
<evidence type="ECO:0000256" key="9">
    <source>
        <dbReference type="RuleBase" id="RU000461"/>
    </source>
</evidence>
<keyword evidence="7 9" id="KW-0503">Monooxygenase</keyword>
<dbReference type="Proteomes" id="UP000318578">
    <property type="component" value="Unassembled WGS sequence"/>
</dbReference>
<evidence type="ECO:0000256" key="2">
    <source>
        <dbReference type="ARBA" id="ARBA00010617"/>
    </source>
</evidence>
<dbReference type="InterPro" id="IPR036396">
    <property type="entry name" value="Cyt_P450_sf"/>
</dbReference>
<dbReference type="PANTHER" id="PTHR46696:SF6">
    <property type="entry name" value="P450, PUTATIVE (EUROFUNG)-RELATED"/>
    <property type="match status" value="1"/>
</dbReference>
<comment type="pathway">
    <text evidence="1">Antibiotic biosynthesis; vancomycin biosynthesis.</text>
</comment>
<proteinExistence type="inferred from homology"/>
<dbReference type="OrthoDB" id="4133219at2"/>
<dbReference type="GO" id="GO:0005506">
    <property type="term" value="F:iron ion binding"/>
    <property type="evidence" value="ECO:0007669"/>
    <property type="project" value="InterPro"/>
</dbReference>
<dbReference type="GO" id="GO:0020037">
    <property type="term" value="F:heme binding"/>
    <property type="evidence" value="ECO:0007669"/>
    <property type="project" value="InterPro"/>
</dbReference>
<comment type="function">
    <text evidence="8">Involved in the coupling of aromatic side chains of the heptapeptide of vancomycin.</text>
</comment>
<dbReference type="AlphaFoldDB" id="A0A557ZQU5"/>
<dbReference type="FunFam" id="1.10.630.10:FF:000018">
    <property type="entry name" value="Cytochrome P450 monooxygenase"/>
    <property type="match status" value="1"/>
</dbReference>
<dbReference type="GO" id="GO:0016705">
    <property type="term" value="F:oxidoreductase activity, acting on paired donors, with incorporation or reduction of molecular oxygen"/>
    <property type="evidence" value="ECO:0007669"/>
    <property type="project" value="InterPro"/>
</dbReference>
<dbReference type="InterPro" id="IPR001128">
    <property type="entry name" value="Cyt_P450"/>
</dbReference>
<dbReference type="CDD" id="cd11032">
    <property type="entry name" value="P450_EryK-like"/>
    <property type="match status" value="1"/>
</dbReference>
<dbReference type="PANTHER" id="PTHR46696">
    <property type="entry name" value="P450, PUTATIVE (EUROFUNG)-RELATED"/>
    <property type="match status" value="1"/>
</dbReference>
<dbReference type="InterPro" id="IPR017972">
    <property type="entry name" value="Cyt_P450_CS"/>
</dbReference>
<evidence type="ECO:0000313" key="10">
    <source>
        <dbReference type="EMBL" id="TVT14342.1"/>
    </source>
</evidence>
<dbReference type="SUPFAM" id="SSF48264">
    <property type="entry name" value="Cytochrome P450"/>
    <property type="match status" value="1"/>
</dbReference>
<protein>
    <submittedName>
        <fullName evidence="10">Cytochrome P450</fullName>
    </submittedName>
</protein>
<comment type="similarity">
    <text evidence="2 9">Belongs to the cytochrome P450 family.</text>
</comment>
<evidence type="ECO:0000256" key="1">
    <source>
        <dbReference type="ARBA" id="ARBA00004660"/>
    </source>
</evidence>
<dbReference type="InterPro" id="IPR002397">
    <property type="entry name" value="Cyt_P450_B"/>
</dbReference>
<keyword evidence="6 9" id="KW-0408">Iron</keyword>
<reference evidence="10 11" key="1">
    <citation type="submission" date="2019-07" db="EMBL/GenBank/DDBJ databases">
        <title>New species of Amycolatopsis and Streptomyces.</title>
        <authorList>
            <person name="Duangmal K."/>
            <person name="Teo W.F.A."/>
            <person name="Lipun K."/>
        </authorList>
    </citation>
    <scope>NUCLEOTIDE SEQUENCE [LARGE SCALE GENOMIC DNA]</scope>
    <source>
        <strain evidence="10 11">JCM 30562</strain>
    </source>
</reference>